<feature type="domain" description="3'-5' exonuclease" evidence="2">
    <location>
        <begin position="71"/>
        <end position="168"/>
    </location>
</feature>
<reference evidence="4" key="1">
    <citation type="submission" date="2013-09" db="EMBL/GenBank/DDBJ databases">
        <title>Corchorus olitorius genome sequencing.</title>
        <authorList>
            <person name="Alam M."/>
            <person name="Haque M.S."/>
            <person name="Islam M.S."/>
            <person name="Emdad E.M."/>
            <person name="Islam M.M."/>
            <person name="Ahmed B."/>
            <person name="Halim A."/>
            <person name="Hossen Q.M.M."/>
            <person name="Hossain M.Z."/>
            <person name="Ahmed R."/>
            <person name="Khan M.M."/>
            <person name="Islam R."/>
            <person name="Rashid M.M."/>
            <person name="Khan S.A."/>
            <person name="Rahman M.S."/>
            <person name="Alam M."/>
            <person name="Yahiya A.S."/>
            <person name="Khan M.S."/>
            <person name="Azam M.S."/>
            <person name="Haque T."/>
            <person name="Lashkar M.Z.H."/>
            <person name="Akhand A.I."/>
            <person name="Morshed G."/>
            <person name="Roy S."/>
            <person name="Uddin K.S."/>
            <person name="Rabeya T."/>
            <person name="Hossain A.S."/>
            <person name="Chowdhury A."/>
            <person name="Snigdha A.R."/>
            <person name="Mortoza M.S."/>
            <person name="Matin S.A."/>
            <person name="Hoque S.M.E."/>
            <person name="Islam M.K."/>
            <person name="Roy D.K."/>
            <person name="Haider R."/>
            <person name="Moosa M.M."/>
            <person name="Elias S.M."/>
            <person name="Hasan A.M."/>
            <person name="Jahan S."/>
            <person name="Shafiuddin M."/>
            <person name="Mahmood N."/>
            <person name="Shommy N.S."/>
        </authorList>
    </citation>
    <scope>NUCLEOTIDE SEQUENCE [LARGE SCALE GENOMIC DNA]</scope>
    <source>
        <strain evidence="4">cv. O-4</strain>
    </source>
</reference>
<name>A0A1R3JMF9_9ROSI</name>
<comment type="caution">
    <text evidence="3">The sequence shown here is derived from an EMBL/GenBank/DDBJ whole genome shotgun (WGS) entry which is preliminary data.</text>
</comment>
<dbReference type="Proteomes" id="UP000187203">
    <property type="component" value="Unassembled WGS sequence"/>
</dbReference>
<dbReference type="EMBL" id="AWUE01015708">
    <property type="protein sequence ID" value="OMO96042.1"/>
    <property type="molecule type" value="Genomic_DNA"/>
</dbReference>
<dbReference type="SUPFAM" id="SSF53098">
    <property type="entry name" value="Ribonuclease H-like"/>
    <property type="match status" value="1"/>
</dbReference>
<dbReference type="GO" id="GO:0003676">
    <property type="term" value="F:nucleic acid binding"/>
    <property type="evidence" value="ECO:0007669"/>
    <property type="project" value="InterPro"/>
</dbReference>
<dbReference type="AlphaFoldDB" id="A0A1R3JMF9"/>
<dbReference type="GO" id="GO:0008408">
    <property type="term" value="F:3'-5' exonuclease activity"/>
    <property type="evidence" value="ECO:0007669"/>
    <property type="project" value="InterPro"/>
</dbReference>
<evidence type="ECO:0000313" key="4">
    <source>
        <dbReference type="Proteomes" id="UP000187203"/>
    </source>
</evidence>
<evidence type="ECO:0000313" key="3">
    <source>
        <dbReference type="EMBL" id="OMO96042.1"/>
    </source>
</evidence>
<organism evidence="3 4">
    <name type="scientific">Corchorus olitorius</name>
    <dbReference type="NCBI Taxonomy" id="93759"/>
    <lineage>
        <taxon>Eukaryota</taxon>
        <taxon>Viridiplantae</taxon>
        <taxon>Streptophyta</taxon>
        <taxon>Embryophyta</taxon>
        <taxon>Tracheophyta</taxon>
        <taxon>Spermatophyta</taxon>
        <taxon>Magnoliopsida</taxon>
        <taxon>eudicotyledons</taxon>
        <taxon>Gunneridae</taxon>
        <taxon>Pentapetalae</taxon>
        <taxon>rosids</taxon>
        <taxon>malvids</taxon>
        <taxon>Malvales</taxon>
        <taxon>Malvaceae</taxon>
        <taxon>Grewioideae</taxon>
        <taxon>Apeibeae</taxon>
        <taxon>Corchorus</taxon>
    </lineage>
</organism>
<accession>A0A1R3JMF9</accession>
<dbReference type="PANTHER" id="PTHR33144:SF46">
    <property type="entry name" value="OS04G0610000 PROTEIN"/>
    <property type="match status" value="1"/>
</dbReference>
<dbReference type="GO" id="GO:0006139">
    <property type="term" value="P:nucleobase-containing compound metabolic process"/>
    <property type="evidence" value="ECO:0007669"/>
    <property type="project" value="InterPro"/>
</dbReference>
<dbReference type="InterPro" id="IPR002562">
    <property type="entry name" value="3'-5'_exonuclease_dom"/>
</dbReference>
<gene>
    <name evidence="3" type="ORF">COLO4_15532</name>
</gene>
<dbReference type="InterPro" id="IPR012337">
    <property type="entry name" value="RNaseH-like_sf"/>
</dbReference>
<dbReference type="InterPro" id="IPR004252">
    <property type="entry name" value="Probable_transposase_24"/>
</dbReference>
<protein>
    <recommendedName>
        <fullName evidence="2">3'-5' exonuclease domain-containing protein</fullName>
    </recommendedName>
</protein>
<evidence type="ECO:0000259" key="2">
    <source>
        <dbReference type="Pfam" id="PF01612"/>
    </source>
</evidence>
<proteinExistence type="predicted"/>
<dbReference type="Pfam" id="PF01612">
    <property type="entry name" value="DNA_pol_A_exo1"/>
    <property type="match status" value="1"/>
</dbReference>
<dbReference type="Pfam" id="PF03004">
    <property type="entry name" value="Transposase_24"/>
    <property type="match status" value="1"/>
</dbReference>
<dbReference type="Gene3D" id="3.30.420.10">
    <property type="entry name" value="Ribonuclease H-like superfamily/Ribonuclease H"/>
    <property type="match status" value="1"/>
</dbReference>
<keyword evidence="4" id="KW-1185">Reference proteome</keyword>
<keyword evidence="1" id="KW-0175">Coiled coil</keyword>
<dbReference type="InterPro" id="IPR036397">
    <property type="entry name" value="RNaseH_sf"/>
</dbReference>
<feature type="coiled-coil region" evidence="1">
    <location>
        <begin position="445"/>
        <end position="486"/>
    </location>
</feature>
<dbReference type="PANTHER" id="PTHR33144">
    <property type="entry name" value="OS10G0409366 PROTEIN-RELATED"/>
    <property type="match status" value="1"/>
</dbReference>
<evidence type="ECO:0000256" key="1">
    <source>
        <dbReference type="SAM" id="Coils"/>
    </source>
</evidence>
<dbReference type="OrthoDB" id="446462at2759"/>
<sequence length="513" mass="59178">MDSAEQLRGREFSMEDGNRVVTEMIEEYSSRLKSCLDLIWQRIVEHQDMVVGLDITWSPNFSDKVDYQPGYMAVLAFCTHTGCAMTRISSHGSSSCCFFLKQFLDNKDITFVGVHIKDDLKRLRKCFGLKIKNAVDLSELAADVLHQPRLRGFGVRKLASEVLLVPFKARSSSIDTIDWIRAENPADDRLEFTSSGNVVKRRGRITLKAIYEMNSADRIWVEFNKYHQPIKKEAQLLTGFLGLVARNGHYCPINVKDWRKVDERNKKELTDFVMSKFELEDPFHGCLFIRKSIGKKWRDWKHELYCAYGLNKSMNEILSEDTPKEVDANQWKDLVKYWFTDEFKQVENGSSPGRIAFYEITHKKKDGSFMNEEIQELVQRAKNMMAEQSQVGEGSEQETTRLEDTVYTTVFGKDRPGRVRGLGLGPTPSSYYGSSSRSYIHQADVHAVKADLEDMKLRFEEERNDRMQLEARLQEEESKRIQLQDQVAKMMEFMSGVFPSAVFLNTNASTSKK</sequence>